<dbReference type="CDD" id="cd21631">
    <property type="entry name" value="RHH_CopG_NikR-like"/>
    <property type="match status" value="1"/>
</dbReference>
<keyword evidence="3" id="KW-1185">Reference proteome</keyword>
<comment type="caution">
    <text evidence="2">The sequence shown here is derived from an EMBL/GenBank/DDBJ whole genome shotgun (WGS) entry which is preliminary data.</text>
</comment>
<dbReference type="EMBL" id="QWLB01000055">
    <property type="protein sequence ID" value="RIH91163.1"/>
    <property type="molecule type" value="Genomic_DNA"/>
</dbReference>
<dbReference type="Proteomes" id="UP000266178">
    <property type="component" value="Unassembled WGS sequence"/>
</dbReference>
<evidence type="ECO:0000259" key="1">
    <source>
        <dbReference type="Pfam" id="PF01402"/>
    </source>
</evidence>
<dbReference type="Pfam" id="PF01402">
    <property type="entry name" value="RHH_1"/>
    <property type="match status" value="1"/>
</dbReference>
<organism evidence="2 3">
    <name type="scientific">Meiothermus granaticius NBRC 107808</name>
    <dbReference type="NCBI Taxonomy" id="1227551"/>
    <lineage>
        <taxon>Bacteria</taxon>
        <taxon>Thermotogati</taxon>
        <taxon>Deinococcota</taxon>
        <taxon>Deinococci</taxon>
        <taxon>Thermales</taxon>
        <taxon>Thermaceae</taxon>
        <taxon>Meiothermus</taxon>
    </lineage>
</organism>
<dbReference type="InterPro" id="IPR002145">
    <property type="entry name" value="CopG"/>
</dbReference>
<evidence type="ECO:0000313" key="3">
    <source>
        <dbReference type="Proteomes" id="UP000266178"/>
    </source>
</evidence>
<dbReference type="AlphaFoldDB" id="A0A399F523"/>
<accession>A0A399F523</accession>
<reference evidence="2 3" key="1">
    <citation type="submission" date="2018-08" db="EMBL/GenBank/DDBJ databases">
        <title>Meiothermus granaticius genome AF-68 sequencing project.</title>
        <authorList>
            <person name="Da Costa M.S."/>
            <person name="Albuquerque L."/>
            <person name="Raposo P."/>
            <person name="Froufe H.J.C."/>
            <person name="Barroso C.S."/>
            <person name="Egas C."/>
        </authorList>
    </citation>
    <scope>NUCLEOTIDE SEQUENCE [LARGE SCALE GENOMIC DNA]</scope>
    <source>
        <strain evidence="2 3">AF-68</strain>
    </source>
</reference>
<proteinExistence type="predicted"/>
<gene>
    <name evidence="2" type="ORF">Mgrana_02947</name>
</gene>
<evidence type="ECO:0000313" key="2">
    <source>
        <dbReference type="EMBL" id="RIH91163.1"/>
    </source>
</evidence>
<protein>
    <submittedName>
        <fullName evidence="2">Ribbon-helix-helix protein, copG family</fullName>
    </submittedName>
</protein>
<dbReference type="RefSeq" id="WP_119358384.1">
    <property type="nucleotide sequence ID" value="NZ_BJXM01000029.1"/>
</dbReference>
<sequence>MIRKQIYLAPEQEAKLKRLARATGRSEAEIIREALEALPESTDPVLAALLSQGVIEAPTVSLSPAQAENAYQRYLQQIGSRRLGLSRAVLEERRG</sequence>
<dbReference type="OrthoDB" id="26672at2"/>
<name>A0A399F523_9DEIN</name>
<feature type="domain" description="Ribbon-helix-helix protein CopG" evidence="1">
    <location>
        <begin position="6"/>
        <end position="37"/>
    </location>
</feature>